<protein>
    <submittedName>
        <fullName evidence="3">Gene 25-like lysozyme</fullName>
    </submittedName>
</protein>
<feature type="domain" description="IraD/Gp25-like" evidence="2">
    <location>
        <begin position="26"/>
        <end position="126"/>
    </location>
</feature>
<dbReference type="Gene3D" id="3.10.450.40">
    <property type="match status" value="1"/>
</dbReference>
<dbReference type="RefSeq" id="WP_072995898.1">
    <property type="nucleotide sequence ID" value="NZ_FQYU01000018.1"/>
</dbReference>
<keyword evidence="4" id="KW-1185">Reference proteome</keyword>
<dbReference type="Proteomes" id="UP000184543">
    <property type="component" value="Unassembled WGS sequence"/>
</dbReference>
<evidence type="ECO:0000313" key="4">
    <source>
        <dbReference type="Proteomes" id="UP000184543"/>
    </source>
</evidence>
<evidence type="ECO:0000313" key="3">
    <source>
        <dbReference type="EMBL" id="SHK03886.1"/>
    </source>
</evidence>
<keyword evidence="1" id="KW-0175">Coiled coil</keyword>
<proteinExistence type="predicted"/>
<evidence type="ECO:0000256" key="1">
    <source>
        <dbReference type="SAM" id="Coils"/>
    </source>
</evidence>
<dbReference type="AlphaFoldDB" id="A0A1M6P7J5"/>
<reference evidence="4" key="1">
    <citation type="submission" date="2016-11" db="EMBL/GenBank/DDBJ databases">
        <authorList>
            <person name="Varghese N."/>
            <person name="Submissions S."/>
        </authorList>
    </citation>
    <scope>NUCLEOTIDE SEQUENCE [LARGE SCALE GENOMIC DNA]</scope>
    <source>
        <strain evidence="4">DSM 19858</strain>
    </source>
</reference>
<dbReference type="OrthoDB" id="1161413at2"/>
<dbReference type="EMBL" id="FQYU01000018">
    <property type="protein sequence ID" value="SHK03886.1"/>
    <property type="molecule type" value="Genomic_DNA"/>
</dbReference>
<dbReference type="STRING" id="192903.SAMN04488513_11840"/>
<name>A0A1M6P7J5_9FLAO</name>
<organism evidence="3 4">
    <name type="scientific">Pseudozobellia thermophila</name>
    <dbReference type="NCBI Taxonomy" id="192903"/>
    <lineage>
        <taxon>Bacteria</taxon>
        <taxon>Pseudomonadati</taxon>
        <taxon>Bacteroidota</taxon>
        <taxon>Flavobacteriia</taxon>
        <taxon>Flavobacteriales</taxon>
        <taxon>Flavobacteriaceae</taxon>
        <taxon>Pseudozobellia</taxon>
    </lineage>
</organism>
<dbReference type="InterPro" id="IPR007048">
    <property type="entry name" value="IraD/Gp25-like"/>
</dbReference>
<feature type="coiled-coil region" evidence="1">
    <location>
        <begin position="67"/>
        <end position="94"/>
    </location>
</feature>
<sequence length="144" mass="17210">MAKPYYQAPFDFKRFFEKKELKKIGMRDSISQFISIIITTYFEEYTFDEDFGSEIWETDFDLLVNANVIKERIKRSLKNQIETYEKRLSNIDLNVELMESLSSNTNKVRLKKYLYITIRGTIVKTDEPFVFTGDYYLAPLSYKQ</sequence>
<dbReference type="Pfam" id="PF04965">
    <property type="entry name" value="GPW_gp25"/>
    <property type="match status" value="1"/>
</dbReference>
<accession>A0A1M6P7J5</accession>
<dbReference type="SUPFAM" id="SSF160719">
    <property type="entry name" value="gpW/gp25-like"/>
    <property type="match status" value="1"/>
</dbReference>
<gene>
    <name evidence="3" type="ORF">SAMN04488513_11840</name>
</gene>
<evidence type="ECO:0000259" key="2">
    <source>
        <dbReference type="Pfam" id="PF04965"/>
    </source>
</evidence>